<evidence type="ECO:0000256" key="3">
    <source>
        <dbReference type="PROSITE-ProRule" id="PRU00175"/>
    </source>
</evidence>
<keyword evidence="6" id="KW-1185">Reference proteome</keyword>
<keyword evidence="1 3" id="KW-0479">Metal-binding</keyword>
<accession>A0AAV5SIY0</accession>
<dbReference type="PROSITE" id="PS50089">
    <property type="entry name" value="ZF_RING_2"/>
    <property type="match status" value="1"/>
</dbReference>
<dbReference type="InterPro" id="IPR013083">
    <property type="entry name" value="Znf_RING/FYVE/PHD"/>
</dbReference>
<dbReference type="GO" id="GO:0008270">
    <property type="term" value="F:zinc ion binding"/>
    <property type="evidence" value="ECO:0007669"/>
    <property type="project" value="UniProtKB-KW"/>
</dbReference>
<evidence type="ECO:0000313" key="5">
    <source>
        <dbReference type="EMBL" id="GMS80593.1"/>
    </source>
</evidence>
<comment type="caution">
    <text evidence="5">The sequence shown here is derived from an EMBL/GenBank/DDBJ whole genome shotgun (WGS) entry which is preliminary data.</text>
</comment>
<evidence type="ECO:0000259" key="4">
    <source>
        <dbReference type="PROSITE" id="PS50089"/>
    </source>
</evidence>
<dbReference type="PANTHER" id="PTHR16450:SF1">
    <property type="entry name" value="PROTEIN CBG12045"/>
    <property type="match status" value="1"/>
</dbReference>
<reference evidence="5" key="1">
    <citation type="submission" date="2023-10" db="EMBL/GenBank/DDBJ databases">
        <title>Genome assembly of Pristionchus species.</title>
        <authorList>
            <person name="Yoshida K."/>
            <person name="Sommer R.J."/>
        </authorList>
    </citation>
    <scope>NUCLEOTIDE SEQUENCE</scope>
    <source>
        <strain evidence="5">RS0144</strain>
    </source>
</reference>
<dbReference type="EMBL" id="BTSX01000001">
    <property type="protein sequence ID" value="GMS80593.1"/>
    <property type="molecule type" value="Genomic_DNA"/>
</dbReference>
<evidence type="ECO:0000256" key="2">
    <source>
        <dbReference type="ARBA" id="ARBA00022833"/>
    </source>
</evidence>
<gene>
    <name evidence="5" type="ORF">PENTCL1PPCAC_2768</name>
</gene>
<protein>
    <recommendedName>
        <fullName evidence="4">RING-type domain-containing protein</fullName>
    </recommendedName>
</protein>
<dbReference type="InterPro" id="IPR001841">
    <property type="entry name" value="Znf_RING"/>
</dbReference>
<dbReference type="Gene3D" id="3.30.40.10">
    <property type="entry name" value="Zinc/RING finger domain, C3HC4 (zinc finger)"/>
    <property type="match status" value="1"/>
</dbReference>
<keyword evidence="2" id="KW-0862">Zinc</keyword>
<dbReference type="AlphaFoldDB" id="A0AAV5SIY0"/>
<dbReference type="Proteomes" id="UP001432027">
    <property type="component" value="Unassembled WGS sequence"/>
</dbReference>
<feature type="non-terminal residue" evidence="5">
    <location>
        <position position="223"/>
    </location>
</feature>
<dbReference type="PANTHER" id="PTHR16450">
    <property type="entry name" value="RING FINGER PROTEIN 186"/>
    <property type="match status" value="1"/>
</dbReference>
<sequence length="223" mass="25717">PSTDLLNGINHSWRLLATYIRIDFIDAEWFREAVEEILQRQDDYVDFEEYSLLDILPHSFPLTQQLNDSWSLISSNIRIIDPRWLKAVAEELIDESDAYLDANGDPAADAADAAERLAAYEAEDAEEDDYLAEIDEDWPLWTGPVTFIEPFQMMNQAAVASFSRECRVCLTRHPRRRVCFISCGHTACLHCTEIANYGEEITCPFCRSEGRFVKIREKEIENE</sequence>
<feature type="non-terminal residue" evidence="5">
    <location>
        <position position="1"/>
    </location>
</feature>
<evidence type="ECO:0000313" key="6">
    <source>
        <dbReference type="Proteomes" id="UP001432027"/>
    </source>
</evidence>
<keyword evidence="1 3" id="KW-0863">Zinc-finger</keyword>
<organism evidence="5 6">
    <name type="scientific">Pristionchus entomophagus</name>
    <dbReference type="NCBI Taxonomy" id="358040"/>
    <lineage>
        <taxon>Eukaryota</taxon>
        <taxon>Metazoa</taxon>
        <taxon>Ecdysozoa</taxon>
        <taxon>Nematoda</taxon>
        <taxon>Chromadorea</taxon>
        <taxon>Rhabditida</taxon>
        <taxon>Rhabditina</taxon>
        <taxon>Diplogasteromorpha</taxon>
        <taxon>Diplogasteroidea</taxon>
        <taxon>Neodiplogasteridae</taxon>
        <taxon>Pristionchus</taxon>
    </lineage>
</organism>
<proteinExistence type="predicted"/>
<dbReference type="SUPFAM" id="SSF57850">
    <property type="entry name" value="RING/U-box"/>
    <property type="match status" value="1"/>
</dbReference>
<feature type="domain" description="RING-type" evidence="4">
    <location>
        <begin position="166"/>
        <end position="207"/>
    </location>
</feature>
<dbReference type="Pfam" id="PF13920">
    <property type="entry name" value="zf-C3HC4_3"/>
    <property type="match status" value="1"/>
</dbReference>
<evidence type="ECO:0000256" key="1">
    <source>
        <dbReference type="ARBA" id="ARBA00022771"/>
    </source>
</evidence>
<name>A0AAV5SIY0_9BILA</name>